<dbReference type="OrthoDB" id="1163128at2"/>
<protein>
    <recommendedName>
        <fullName evidence="4">Alpha/beta hydrolase</fullName>
    </recommendedName>
</protein>
<gene>
    <name evidence="2" type="ORF">FEE95_21055</name>
</gene>
<evidence type="ECO:0008006" key="4">
    <source>
        <dbReference type="Google" id="ProtNLM"/>
    </source>
</evidence>
<reference evidence="2 3" key="1">
    <citation type="submission" date="2019-05" db="EMBL/GenBank/DDBJ databases">
        <authorList>
            <person name="Zhang J.-Y."/>
            <person name="Feg X."/>
            <person name="Du Z.-J."/>
        </authorList>
    </citation>
    <scope>NUCLEOTIDE SEQUENCE [LARGE SCALE GENOMIC DNA]</scope>
    <source>
        <strain evidence="2 3">RZ26</strain>
    </source>
</reference>
<comment type="caution">
    <text evidence="2">The sequence shown here is derived from an EMBL/GenBank/DDBJ whole genome shotgun (WGS) entry which is preliminary data.</text>
</comment>
<keyword evidence="3" id="KW-1185">Reference proteome</keyword>
<keyword evidence="1" id="KW-0812">Transmembrane</keyword>
<evidence type="ECO:0000313" key="2">
    <source>
        <dbReference type="EMBL" id="TMM52179.1"/>
    </source>
</evidence>
<dbReference type="AlphaFoldDB" id="A0A5S3PG31"/>
<dbReference type="EMBL" id="VATY01000006">
    <property type="protein sequence ID" value="TMM52179.1"/>
    <property type="molecule type" value="Genomic_DNA"/>
</dbReference>
<organism evidence="2 3">
    <name type="scientific">Maribacter algarum</name>
    <name type="common">ex Zhang et al. 2020</name>
    <dbReference type="NCBI Taxonomy" id="2578118"/>
    <lineage>
        <taxon>Bacteria</taxon>
        <taxon>Pseudomonadati</taxon>
        <taxon>Bacteroidota</taxon>
        <taxon>Flavobacteriia</taxon>
        <taxon>Flavobacteriales</taxon>
        <taxon>Flavobacteriaceae</taxon>
        <taxon>Maribacter</taxon>
    </lineage>
</organism>
<keyword evidence="1" id="KW-0472">Membrane</keyword>
<proteinExistence type="predicted"/>
<evidence type="ECO:0000313" key="3">
    <source>
        <dbReference type="Proteomes" id="UP000310314"/>
    </source>
</evidence>
<name>A0A5S3PG31_9FLAO</name>
<keyword evidence="1" id="KW-1133">Transmembrane helix</keyword>
<dbReference type="SUPFAM" id="SSF53474">
    <property type="entry name" value="alpha/beta-Hydrolases"/>
    <property type="match status" value="1"/>
</dbReference>
<dbReference type="Proteomes" id="UP000310314">
    <property type="component" value="Unassembled WGS sequence"/>
</dbReference>
<accession>A0A5S3PG31</accession>
<dbReference type="RefSeq" id="WP_138660022.1">
    <property type="nucleotide sequence ID" value="NZ_VATY01000006.1"/>
</dbReference>
<dbReference type="InterPro" id="IPR029058">
    <property type="entry name" value="AB_hydrolase_fold"/>
</dbReference>
<sequence length="309" mass="35528">MKKIALKISVIIGLFLTIGFGYLEKEKRTKHGFKKISIKEVNYSPTVFPEDTTKLWMSEGSIANDTVLIMGDGGPTNQLGYDYNGKIDWMYLNSFKNYHFVSLHQSSTYNPDIFNWQKSFTLEDGIKEIDNSSEMMYRAIKYFKDRNKYVVVAGHSYSAFVVPHYIATRPSLADKYFMISGRLNADSLQTFFQLKGHNSKFEKDGKTLREPDTTRARPSRTERYYKIRKASEMLKAGLGIRKFTEELKTKDLSNLVVFYGKRDQNVGALSEVEIRFLKSKNAKVMSFGTDHYGVTREIIDLMDGGKLSF</sequence>
<evidence type="ECO:0000256" key="1">
    <source>
        <dbReference type="SAM" id="Phobius"/>
    </source>
</evidence>
<dbReference type="Gene3D" id="3.40.50.1820">
    <property type="entry name" value="alpha/beta hydrolase"/>
    <property type="match status" value="1"/>
</dbReference>
<feature type="transmembrane region" description="Helical" evidence="1">
    <location>
        <begin position="6"/>
        <end position="23"/>
    </location>
</feature>